<proteinExistence type="predicted"/>
<evidence type="ECO:0000313" key="1">
    <source>
        <dbReference type="EMBL" id="KAI8441794.1"/>
    </source>
</evidence>
<dbReference type="Proteomes" id="UP001064048">
    <property type="component" value="Chromosome 9"/>
</dbReference>
<comment type="caution">
    <text evidence="1">The sequence shown here is derived from an EMBL/GenBank/DDBJ whole genome shotgun (WGS) entry which is preliminary data.</text>
</comment>
<protein>
    <submittedName>
        <fullName evidence="1">Uncharacterized protein</fullName>
    </submittedName>
</protein>
<gene>
    <name evidence="1" type="ORF">MSG28_005480</name>
</gene>
<organism evidence="1 2">
    <name type="scientific">Choristoneura fumiferana</name>
    <name type="common">Spruce budworm moth</name>
    <name type="synonym">Archips fumiferana</name>
    <dbReference type="NCBI Taxonomy" id="7141"/>
    <lineage>
        <taxon>Eukaryota</taxon>
        <taxon>Metazoa</taxon>
        <taxon>Ecdysozoa</taxon>
        <taxon>Arthropoda</taxon>
        <taxon>Hexapoda</taxon>
        <taxon>Insecta</taxon>
        <taxon>Pterygota</taxon>
        <taxon>Neoptera</taxon>
        <taxon>Endopterygota</taxon>
        <taxon>Lepidoptera</taxon>
        <taxon>Glossata</taxon>
        <taxon>Ditrysia</taxon>
        <taxon>Tortricoidea</taxon>
        <taxon>Tortricidae</taxon>
        <taxon>Tortricinae</taxon>
        <taxon>Choristoneura</taxon>
    </lineage>
</organism>
<keyword evidence="2" id="KW-1185">Reference proteome</keyword>
<reference evidence="1 2" key="1">
    <citation type="journal article" date="2022" name="Genome Biol. Evol.">
        <title>The Spruce Budworm Genome: Reconstructing the Evolutionary History of Antifreeze Proteins.</title>
        <authorList>
            <person name="Beliveau C."/>
            <person name="Gagne P."/>
            <person name="Picq S."/>
            <person name="Vernygora O."/>
            <person name="Keeling C.I."/>
            <person name="Pinkney K."/>
            <person name="Doucet D."/>
            <person name="Wen F."/>
            <person name="Johnston J.S."/>
            <person name="Maaroufi H."/>
            <person name="Boyle B."/>
            <person name="Laroche J."/>
            <person name="Dewar K."/>
            <person name="Juretic N."/>
            <person name="Blackburn G."/>
            <person name="Nisole A."/>
            <person name="Brunet B."/>
            <person name="Brandao M."/>
            <person name="Lumley L."/>
            <person name="Duan J."/>
            <person name="Quan G."/>
            <person name="Lucarotti C.J."/>
            <person name="Roe A.D."/>
            <person name="Sperling F.A.H."/>
            <person name="Levesque R.C."/>
            <person name="Cusson M."/>
        </authorList>
    </citation>
    <scope>NUCLEOTIDE SEQUENCE [LARGE SCALE GENOMIC DNA]</scope>
    <source>
        <strain evidence="1">Glfc:IPQL:Cfum</strain>
    </source>
</reference>
<accession>A0ACC0L092</accession>
<name>A0ACC0L092_CHOFU</name>
<dbReference type="EMBL" id="CM046109">
    <property type="protein sequence ID" value="KAI8441794.1"/>
    <property type="molecule type" value="Genomic_DNA"/>
</dbReference>
<evidence type="ECO:0000313" key="2">
    <source>
        <dbReference type="Proteomes" id="UP001064048"/>
    </source>
</evidence>
<sequence>MRALTFSVLRRCKARLWRPRSAVEGSAPAPRMLCTQPEPAVTAGVQSLVEVHPSWPEGEQAELRAAALRGMRVLPGFISEEEETALLAELEPVLKRMRYEFDHWDNAIQGYRETERSTWSVGNQAVLGRVRAAAFPEGGRDAELLPSAHVLDLAAAGHIRPHIDAVRTSRYTSASSGEFTRDSLIDGAGARIEPMHAAAGYTNQLHTDH</sequence>